<feature type="transmembrane region" description="Helical" evidence="1">
    <location>
        <begin position="242"/>
        <end position="264"/>
    </location>
</feature>
<dbReference type="Pfam" id="PF06772">
    <property type="entry name" value="LtrA"/>
    <property type="match status" value="1"/>
</dbReference>
<keyword evidence="1" id="KW-0472">Membrane</keyword>
<dbReference type="Proteomes" id="UP000077428">
    <property type="component" value="Unassembled WGS sequence"/>
</dbReference>
<proteinExistence type="predicted"/>
<dbReference type="PANTHER" id="PTHR36840">
    <property type="entry name" value="BLL5714 PROTEIN"/>
    <property type="match status" value="1"/>
</dbReference>
<feature type="transmembrane region" description="Helical" evidence="1">
    <location>
        <begin position="270"/>
        <end position="287"/>
    </location>
</feature>
<dbReference type="PATRIC" id="fig|66851.6.peg.1199"/>
<comment type="caution">
    <text evidence="2">The sequence shown here is derived from an EMBL/GenBank/DDBJ whole genome shotgun (WGS) entry which is preliminary data.</text>
</comment>
<keyword evidence="1" id="KW-1133">Transmembrane helix</keyword>
<evidence type="ECO:0000256" key="1">
    <source>
        <dbReference type="SAM" id="Phobius"/>
    </source>
</evidence>
<feature type="transmembrane region" description="Helical" evidence="1">
    <location>
        <begin position="211"/>
        <end position="230"/>
    </location>
</feature>
<evidence type="ECO:0000313" key="2">
    <source>
        <dbReference type="EMBL" id="KZX12611.1"/>
    </source>
</evidence>
<feature type="transmembrane region" description="Helical" evidence="1">
    <location>
        <begin position="54"/>
        <end position="75"/>
    </location>
</feature>
<protein>
    <submittedName>
        <fullName evidence="2">Bacterial low temperature requirement A protein LtrA</fullName>
    </submittedName>
</protein>
<gene>
    <name evidence="2" type="ORF">MBORA_10950</name>
</gene>
<feature type="transmembrane region" description="Helical" evidence="1">
    <location>
        <begin position="148"/>
        <end position="166"/>
    </location>
</feature>
<feature type="transmembrane region" description="Helical" evidence="1">
    <location>
        <begin position="20"/>
        <end position="42"/>
    </location>
</feature>
<dbReference type="PANTHER" id="PTHR36840:SF1">
    <property type="entry name" value="BLL5714 PROTEIN"/>
    <property type="match status" value="1"/>
</dbReference>
<keyword evidence="3" id="KW-1185">Reference proteome</keyword>
<feature type="transmembrane region" description="Helical" evidence="1">
    <location>
        <begin position="81"/>
        <end position="104"/>
    </location>
</feature>
<organism evidence="2 3">
    <name type="scientific">Methanobrevibacter oralis</name>
    <dbReference type="NCBI Taxonomy" id="66851"/>
    <lineage>
        <taxon>Archaea</taxon>
        <taxon>Methanobacteriati</taxon>
        <taxon>Methanobacteriota</taxon>
        <taxon>Methanomada group</taxon>
        <taxon>Methanobacteria</taxon>
        <taxon>Methanobacteriales</taxon>
        <taxon>Methanobacteriaceae</taxon>
        <taxon>Methanobrevibacter</taxon>
    </lineage>
</organism>
<name>A0A166AXW3_METOA</name>
<keyword evidence="1" id="KW-0812">Transmembrane</keyword>
<dbReference type="EMBL" id="LWMU01000067">
    <property type="protein sequence ID" value="KZX12611.1"/>
    <property type="molecule type" value="Genomic_DNA"/>
</dbReference>
<sequence length="294" mass="33876">MIAVIYMTNTISTQWNNMVLSFNIAMLVLLLSVVVLYTIQAIKEKSMQGAAGNSIKILLIICAIYFLALFCILFNLKNIVIWIHIIAWIHVIAVLTGAFLPFFIKGKFDKNIINFPHLVERFELLTIITFGESVVGITHFFDINNFEILPILIFLVVLSMFGSYVIQIHNLVEHHRVERSLRLMFSHYFIVISINLMTVAFELVHNGEVNHLFLSKLIIISLIIFYISILSNKEYYPKKIKLTQKNIFTIILIFIIGSTTMLLFRDNLSLLLLGTLFITLGNFGVLWKKFIEIK</sequence>
<dbReference type="AlphaFoldDB" id="A0A166AXW3"/>
<evidence type="ECO:0000313" key="3">
    <source>
        <dbReference type="Proteomes" id="UP000077428"/>
    </source>
</evidence>
<dbReference type="InterPro" id="IPR010640">
    <property type="entry name" value="Low_temperature_requirement_A"/>
</dbReference>
<reference evidence="3" key="1">
    <citation type="journal article" date="2016" name="Genome Announc.">
        <title>Draft Genome Sequences of Methanobrevibacter curvatus DSM11111, Methanobrevibacter cuticularis DSM11139, Methanobrevibacter filiformis DSM11501, and Methanobrevibacter oralis DSM7256.</title>
        <authorList>
            <person name="Poehlein A."/>
            <person name="Seedorf H."/>
        </authorList>
    </citation>
    <scope>NUCLEOTIDE SEQUENCE [LARGE SCALE GENOMIC DNA]</scope>
    <source>
        <strain evidence="3">DSM 7256 / JCM 30027 / ZR</strain>
    </source>
</reference>
<accession>A0A166AXW3</accession>
<feature type="transmembrane region" description="Helical" evidence="1">
    <location>
        <begin position="187"/>
        <end position="205"/>
    </location>
</feature>
<dbReference type="STRING" id="66851.MBORA_10950"/>